<reference evidence="2 3" key="2">
    <citation type="journal article" date="2012" name="PLoS Pathog.">
        <title>Diverse lifestyles and strategies of plant pathogenesis encoded in the genomes of eighteen Dothideomycetes fungi.</title>
        <authorList>
            <person name="Ohm R.A."/>
            <person name="Feau N."/>
            <person name="Henrissat B."/>
            <person name="Schoch C.L."/>
            <person name="Horwitz B.A."/>
            <person name="Barry K.W."/>
            <person name="Condon B.J."/>
            <person name="Copeland A.C."/>
            <person name="Dhillon B."/>
            <person name="Glaser F."/>
            <person name="Hesse C.N."/>
            <person name="Kosti I."/>
            <person name="LaButti K."/>
            <person name="Lindquist E.A."/>
            <person name="Lucas S."/>
            <person name="Salamov A.A."/>
            <person name="Bradshaw R.E."/>
            <person name="Ciuffetti L."/>
            <person name="Hamelin R.C."/>
            <person name="Kema G.H.J."/>
            <person name="Lawrence C."/>
            <person name="Scott J.A."/>
            <person name="Spatafora J.W."/>
            <person name="Turgeon B.G."/>
            <person name="de Wit P.J.G.M."/>
            <person name="Zhong S."/>
            <person name="Goodwin S.B."/>
            <person name="Grigoriev I.V."/>
        </authorList>
    </citation>
    <scope>NUCLEOTIDE SEQUENCE [LARGE SCALE GENOMIC DNA]</scope>
    <source>
        <strain evidence="3">NZE10 / CBS 128990</strain>
    </source>
</reference>
<feature type="region of interest" description="Disordered" evidence="1">
    <location>
        <begin position="91"/>
        <end position="124"/>
    </location>
</feature>
<sequence length="153" mass="16710">MTVPFLYTDVETCIEVAAMKFNVLRYAVNLSAQDKPRETDLTRDAMLWCLELSEQLANDPNYDTYLPVAVSAGVYFDAAERISQRLAVLEHQRASQHNQPPAASQALVPAAQHEQRSHAEGKREGRLNAAISATASGQTASVLVFSARSMSGS</sequence>
<gene>
    <name evidence="2" type="ORF">DOTSEDRAFT_26298</name>
</gene>
<dbReference type="HOGENOM" id="CLU_1713211_0_0_1"/>
<name>N1PK28_DOTSN</name>
<proteinExistence type="predicted"/>
<reference evidence="3" key="1">
    <citation type="journal article" date="2012" name="PLoS Genet.">
        <title>The genomes of the fungal plant pathogens Cladosporium fulvum and Dothistroma septosporum reveal adaptation to different hosts and lifestyles but also signatures of common ancestry.</title>
        <authorList>
            <person name="de Wit P.J.G.M."/>
            <person name="van der Burgt A."/>
            <person name="Oekmen B."/>
            <person name="Stergiopoulos I."/>
            <person name="Abd-Elsalam K.A."/>
            <person name="Aerts A.L."/>
            <person name="Bahkali A.H."/>
            <person name="Beenen H.G."/>
            <person name="Chettri P."/>
            <person name="Cox M.P."/>
            <person name="Datema E."/>
            <person name="de Vries R.P."/>
            <person name="Dhillon B."/>
            <person name="Ganley A.R."/>
            <person name="Griffiths S.A."/>
            <person name="Guo Y."/>
            <person name="Hamelin R.C."/>
            <person name="Henrissat B."/>
            <person name="Kabir M.S."/>
            <person name="Jashni M.K."/>
            <person name="Kema G."/>
            <person name="Klaubauf S."/>
            <person name="Lapidus A."/>
            <person name="Levasseur A."/>
            <person name="Lindquist E."/>
            <person name="Mehrabi R."/>
            <person name="Ohm R.A."/>
            <person name="Owen T.J."/>
            <person name="Salamov A."/>
            <person name="Schwelm A."/>
            <person name="Schijlen E."/>
            <person name="Sun H."/>
            <person name="van den Burg H.A."/>
            <person name="van Ham R.C.H.J."/>
            <person name="Zhang S."/>
            <person name="Goodwin S.B."/>
            <person name="Grigoriev I.V."/>
            <person name="Collemare J."/>
            <person name="Bradshaw R.E."/>
        </authorList>
    </citation>
    <scope>NUCLEOTIDE SEQUENCE [LARGE SCALE GENOMIC DNA]</scope>
    <source>
        <strain evidence="3">NZE10 / CBS 128990</strain>
    </source>
</reference>
<accession>N1PK28</accession>
<organism evidence="2 3">
    <name type="scientific">Dothistroma septosporum (strain NZE10 / CBS 128990)</name>
    <name type="common">Red band needle blight fungus</name>
    <name type="synonym">Mycosphaerella pini</name>
    <dbReference type="NCBI Taxonomy" id="675120"/>
    <lineage>
        <taxon>Eukaryota</taxon>
        <taxon>Fungi</taxon>
        <taxon>Dikarya</taxon>
        <taxon>Ascomycota</taxon>
        <taxon>Pezizomycotina</taxon>
        <taxon>Dothideomycetes</taxon>
        <taxon>Dothideomycetidae</taxon>
        <taxon>Mycosphaerellales</taxon>
        <taxon>Mycosphaerellaceae</taxon>
        <taxon>Dothistroma</taxon>
    </lineage>
</organism>
<dbReference type="Proteomes" id="UP000016933">
    <property type="component" value="Unassembled WGS sequence"/>
</dbReference>
<feature type="compositionally biased region" description="Basic and acidic residues" evidence="1">
    <location>
        <begin position="113"/>
        <end position="124"/>
    </location>
</feature>
<evidence type="ECO:0000313" key="3">
    <source>
        <dbReference type="Proteomes" id="UP000016933"/>
    </source>
</evidence>
<evidence type="ECO:0000256" key="1">
    <source>
        <dbReference type="SAM" id="MobiDB-lite"/>
    </source>
</evidence>
<protein>
    <submittedName>
        <fullName evidence="2">Uncharacterized protein</fullName>
    </submittedName>
</protein>
<dbReference type="EMBL" id="KB446541">
    <property type="protein sequence ID" value="EME42747.1"/>
    <property type="molecule type" value="Genomic_DNA"/>
</dbReference>
<keyword evidence="3" id="KW-1185">Reference proteome</keyword>
<dbReference type="AlphaFoldDB" id="N1PK28"/>
<evidence type="ECO:0000313" key="2">
    <source>
        <dbReference type="EMBL" id="EME42747.1"/>
    </source>
</evidence>